<gene>
    <name evidence="3" type="ORF">SAMEA4535761_00754</name>
</gene>
<reference evidence="3 4" key="1">
    <citation type="submission" date="2017-06" db="EMBL/GenBank/DDBJ databases">
        <authorList>
            <consortium name="Pathogen Informatics"/>
        </authorList>
    </citation>
    <scope>NUCLEOTIDE SEQUENCE [LARGE SCALE GENOMIC DNA]</scope>
    <source>
        <strain evidence="3 4">NCTC13015</strain>
    </source>
</reference>
<feature type="transmembrane region" description="Helical" evidence="2">
    <location>
        <begin position="63"/>
        <end position="93"/>
    </location>
</feature>
<dbReference type="AlphaFoldDB" id="A0A239YU85"/>
<sequence>MSTNSNPRSAPSSRARSESRTRDRAAARSRSKARLQRAGTAARAQKRDNTKAPETWQERLRHYFAFAIVPNAVLALGAVAVCFAVLLIGGWPLPYLPLTIGEFWLVGHGVPATIDGVTLGAVPLLPAVGVVALVATRVRAATEHRVSVLDLWALLGLTLAIPLVCSAIALFMVADASKVYTTSAPPAWQALSYPLALHFIGFCFGLRTVLWRALAKRISVPPMLIDAALTAAHATRNLLAAGGAVFLILLAFNYQRVGEAIASFPNLGAVGGIWLLLVCLLYLPNAAIATLAVLLGGAFEYAGVATSLFATGNVALPPLPVLAAVPASVPAWAPVAMVIPAAVILASLWKVRPSAATAGAIGAWAGVYGLVLGALASGVAGAYGMVGPTYWMLGGLMFAWVAVIALLVWCVAWVRERGVEKHPAPEATKPEGD</sequence>
<feature type="region of interest" description="Disordered" evidence="1">
    <location>
        <begin position="1"/>
        <end position="53"/>
    </location>
</feature>
<proteinExistence type="predicted"/>
<dbReference type="EMBL" id="LT906467">
    <property type="protein sequence ID" value="SNV62320.1"/>
    <property type="molecule type" value="Genomic_DNA"/>
</dbReference>
<dbReference type="InterPro" id="IPR045931">
    <property type="entry name" value="DUF6350"/>
</dbReference>
<evidence type="ECO:0000256" key="1">
    <source>
        <dbReference type="SAM" id="MobiDB-lite"/>
    </source>
</evidence>
<feature type="compositionally biased region" description="Basic and acidic residues" evidence="1">
    <location>
        <begin position="15"/>
        <end position="26"/>
    </location>
</feature>
<feature type="transmembrane region" description="Helical" evidence="2">
    <location>
        <begin position="331"/>
        <end position="349"/>
    </location>
</feature>
<evidence type="ECO:0000313" key="3">
    <source>
        <dbReference type="EMBL" id="SNV62320.1"/>
    </source>
</evidence>
<keyword evidence="2" id="KW-1133">Transmembrane helix</keyword>
<feature type="transmembrane region" description="Helical" evidence="2">
    <location>
        <begin position="113"/>
        <end position="136"/>
    </location>
</feature>
<organism evidence="3 4">
    <name type="scientific">Corynebacterium imitans</name>
    <dbReference type="NCBI Taxonomy" id="156978"/>
    <lineage>
        <taxon>Bacteria</taxon>
        <taxon>Bacillati</taxon>
        <taxon>Actinomycetota</taxon>
        <taxon>Actinomycetes</taxon>
        <taxon>Mycobacteriales</taxon>
        <taxon>Corynebacteriaceae</taxon>
        <taxon>Corynebacterium</taxon>
    </lineage>
</organism>
<feature type="transmembrane region" description="Helical" evidence="2">
    <location>
        <begin position="193"/>
        <end position="214"/>
    </location>
</feature>
<dbReference type="Proteomes" id="UP000215374">
    <property type="component" value="Chromosome 1"/>
</dbReference>
<evidence type="ECO:0000313" key="4">
    <source>
        <dbReference type="Proteomes" id="UP000215374"/>
    </source>
</evidence>
<protein>
    <submittedName>
        <fullName evidence="3">Hypothetical membrane protein</fullName>
    </submittedName>
</protein>
<feature type="transmembrane region" description="Helical" evidence="2">
    <location>
        <begin position="148"/>
        <end position="173"/>
    </location>
</feature>
<feature type="transmembrane region" description="Helical" evidence="2">
    <location>
        <begin position="390"/>
        <end position="414"/>
    </location>
</feature>
<dbReference type="RefSeq" id="WP_144311801.1">
    <property type="nucleotide sequence ID" value="NZ_CP009211.1"/>
</dbReference>
<dbReference type="OrthoDB" id="4428151at2"/>
<feature type="transmembrane region" description="Helical" evidence="2">
    <location>
        <begin position="235"/>
        <end position="254"/>
    </location>
</feature>
<feature type="transmembrane region" description="Helical" evidence="2">
    <location>
        <begin position="290"/>
        <end position="311"/>
    </location>
</feature>
<evidence type="ECO:0000256" key="2">
    <source>
        <dbReference type="SAM" id="Phobius"/>
    </source>
</evidence>
<keyword evidence="2" id="KW-0472">Membrane</keyword>
<dbReference type="Pfam" id="PF19877">
    <property type="entry name" value="DUF6350"/>
    <property type="match status" value="1"/>
</dbReference>
<keyword evidence="2" id="KW-0812">Transmembrane</keyword>
<feature type="transmembrane region" description="Helical" evidence="2">
    <location>
        <begin position="260"/>
        <end position="283"/>
    </location>
</feature>
<feature type="transmembrane region" description="Helical" evidence="2">
    <location>
        <begin position="361"/>
        <end position="384"/>
    </location>
</feature>
<accession>A0A239YU85</accession>
<name>A0A239YU85_9CORY</name>